<organism evidence="2 3">
    <name type="scientific">Candidatus Mediterraneibacter faecipullorum</name>
    <dbReference type="NCBI Taxonomy" id="2838670"/>
    <lineage>
        <taxon>Bacteria</taxon>
        <taxon>Bacillati</taxon>
        <taxon>Bacillota</taxon>
        <taxon>Clostridia</taxon>
        <taxon>Lachnospirales</taxon>
        <taxon>Lachnospiraceae</taxon>
        <taxon>Mediterraneibacter</taxon>
    </lineage>
</organism>
<keyword evidence="1" id="KW-1133">Transmembrane helix</keyword>
<evidence type="ECO:0008006" key="4">
    <source>
        <dbReference type="Google" id="ProtNLM"/>
    </source>
</evidence>
<reference evidence="2" key="1">
    <citation type="journal article" date="2021" name="PeerJ">
        <title>Extensive microbial diversity within the chicken gut microbiome revealed by metagenomics and culture.</title>
        <authorList>
            <person name="Gilroy R."/>
            <person name="Ravi A."/>
            <person name="Getino M."/>
            <person name="Pursley I."/>
            <person name="Horton D.L."/>
            <person name="Alikhan N.F."/>
            <person name="Baker D."/>
            <person name="Gharbi K."/>
            <person name="Hall N."/>
            <person name="Watson M."/>
            <person name="Adriaenssens E.M."/>
            <person name="Foster-Nyarko E."/>
            <person name="Jarju S."/>
            <person name="Secka A."/>
            <person name="Antonio M."/>
            <person name="Oren A."/>
            <person name="Chaudhuri R.R."/>
            <person name="La Ragione R."/>
            <person name="Hildebrand F."/>
            <person name="Pallen M.J."/>
        </authorList>
    </citation>
    <scope>NUCLEOTIDE SEQUENCE</scope>
    <source>
        <strain evidence="2">ChiW19-954</strain>
    </source>
</reference>
<evidence type="ECO:0000313" key="3">
    <source>
        <dbReference type="Proteomes" id="UP000823890"/>
    </source>
</evidence>
<keyword evidence="1" id="KW-0472">Membrane</keyword>
<feature type="transmembrane region" description="Helical" evidence="1">
    <location>
        <begin position="89"/>
        <end position="108"/>
    </location>
</feature>
<evidence type="ECO:0000313" key="2">
    <source>
        <dbReference type="EMBL" id="HJC34497.1"/>
    </source>
</evidence>
<reference evidence="2" key="2">
    <citation type="submission" date="2021-04" db="EMBL/GenBank/DDBJ databases">
        <authorList>
            <person name="Gilroy R."/>
        </authorList>
    </citation>
    <scope>NUCLEOTIDE SEQUENCE</scope>
    <source>
        <strain evidence="2">ChiW19-954</strain>
    </source>
</reference>
<dbReference type="AlphaFoldDB" id="A0A9D2STE0"/>
<comment type="caution">
    <text evidence="2">The sequence shown here is derived from an EMBL/GenBank/DDBJ whole genome shotgun (WGS) entry which is preliminary data.</text>
</comment>
<dbReference type="EMBL" id="DWWO01000099">
    <property type="protein sequence ID" value="HJC34497.1"/>
    <property type="molecule type" value="Genomic_DNA"/>
</dbReference>
<feature type="transmembrane region" description="Helical" evidence="1">
    <location>
        <begin position="6"/>
        <end position="26"/>
    </location>
</feature>
<accession>A0A9D2STE0</accession>
<sequence length="171" mass="19047">MATVIMALLYVLEGAILTVTAVVTGIKHSEFPDVRVGYHVRDAVESKEKWNDANVIAGLVSGVFAVIFFAAAILVYWNRIDTDRSIALFFILSAISIGSVLLIPTYLLKASAWLRKKAKTVIRNILIVIFVVAAAWIGWLCAYYNTKNADNLPSLENLQMEQMEKSKRLNL</sequence>
<keyword evidence="1" id="KW-0812">Transmembrane</keyword>
<proteinExistence type="predicted"/>
<gene>
    <name evidence="2" type="ORF">H9758_07880</name>
</gene>
<evidence type="ECO:0000256" key="1">
    <source>
        <dbReference type="SAM" id="Phobius"/>
    </source>
</evidence>
<dbReference type="Proteomes" id="UP000823890">
    <property type="component" value="Unassembled WGS sequence"/>
</dbReference>
<protein>
    <recommendedName>
        <fullName evidence="4">SdpI family protein</fullName>
    </recommendedName>
</protein>
<feature type="transmembrane region" description="Helical" evidence="1">
    <location>
        <begin position="55"/>
        <end position="77"/>
    </location>
</feature>
<name>A0A9D2STE0_9FIRM</name>
<feature type="transmembrane region" description="Helical" evidence="1">
    <location>
        <begin position="120"/>
        <end position="145"/>
    </location>
</feature>